<dbReference type="Proteomes" id="UP001057402">
    <property type="component" value="Chromosome 7"/>
</dbReference>
<gene>
    <name evidence="1" type="ORF">MLD38_025380</name>
</gene>
<name>A0ACB9NWY6_9MYRT</name>
<keyword evidence="2" id="KW-1185">Reference proteome</keyword>
<protein>
    <submittedName>
        <fullName evidence="1">Uncharacterized protein</fullName>
    </submittedName>
</protein>
<accession>A0ACB9NWY6</accession>
<comment type="caution">
    <text evidence="1">The sequence shown here is derived from an EMBL/GenBank/DDBJ whole genome shotgun (WGS) entry which is preliminary data.</text>
</comment>
<dbReference type="EMBL" id="CM042886">
    <property type="protein sequence ID" value="KAI4340556.1"/>
    <property type="molecule type" value="Genomic_DNA"/>
</dbReference>
<evidence type="ECO:0000313" key="2">
    <source>
        <dbReference type="Proteomes" id="UP001057402"/>
    </source>
</evidence>
<reference evidence="2" key="1">
    <citation type="journal article" date="2023" name="Front. Plant Sci.">
        <title>Chromosomal-level genome assembly of Melastoma candidum provides insights into trichome evolution.</title>
        <authorList>
            <person name="Zhong Y."/>
            <person name="Wu W."/>
            <person name="Sun C."/>
            <person name="Zou P."/>
            <person name="Liu Y."/>
            <person name="Dai S."/>
            <person name="Zhou R."/>
        </authorList>
    </citation>
    <scope>NUCLEOTIDE SEQUENCE [LARGE SCALE GENOMIC DNA]</scope>
</reference>
<organism evidence="1 2">
    <name type="scientific">Melastoma candidum</name>
    <dbReference type="NCBI Taxonomy" id="119954"/>
    <lineage>
        <taxon>Eukaryota</taxon>
        <taxon>Viridiplantae</taxon>
        <taxon>Streptophyta</taxon>
        <taxon>Embryophyta</taxon>
        <taxon>Tracheophyta</taxon>
        <taxon>Spermatophyta</taxon>
        <taxon>Magnoliopsida</taxon>
        <taxon>eudicotyledons</taxon>
        <taxon>Gunneridae</taxon>
        <taxon>Pentapetalae</taxon>
        <taxon>rosids</taxon>
        <taxon>malvids</taxon>
        <taxon>Myrtales</taxon>
        <taxon>Melastomataceae</taxon>
        <taxon>Melastomatoideae</taxon>
        <taxon>Melastomateae</taxon>
        <taxon>Melastoma</taxon>
    </lineage>
</organism>
<proteinExistence type="predicted"/>
<evidence type="ECO:0000313" key="1">
    <source>
        <dbReference type="EMBL" id="KAI4340556.1"/>
    </source>
</evidence>
<sequence>MATSLEELLAEEGFRGKRSMLKSRASFGSDTAVPRRTRGQANTETAFGTRLKTGRSQSDASRYGLKSSFSRGESSKGSRLRDSGPVTRRGVHRESHRLADETTETSNMKETARFDLDHVDDLGNDIPEEPTEKLEHIKDIYLNEMRESPRKDDTAMSKRTALVDGASKVFVSKDKQANEREGRYRQDPSREKEMKPGDTPKKYTLQMGQSDNTHDSSSGGSSSINRKKDEHVQARKHGPSASTDSIPALDEVAIQATISILTSYCKRFLNDEGFRISIHDNCFSSLDFIDPEKCSDSESKVIFNLLEAIKTVEEATNERASSNELKRALLQLSVITGLNSSGLVDGFNCGVPNYKLSACAHLYISVVYKLQKKNRVSAKHLLQVFCDSPFQARTALLPELWENLFYPHLSHLEIWYNQEADSLVSSPNKERKRKVLDKVFNEILDSATYQFAVYYKNWLMEGFEAPSIPSINVPSLSFRGVMLEDSPSNPTEPSNAPTPLLIHTTVGNNLSEASLGLSSNPSLEDISDDLAENCLSGMRDPWSTGPEIKRISASSSETIKHVDERSVENAMKDEASVIGDPPLRVDMEKKGPQKVGFSTRIASDKQSGGHNVLWQATMDDYSIQVPPTHLTESSYSFKETSQVPMISAERALFKIEQAFICPLTGQLYQDPVTLVTGQTYERAAIVEWFDQGNETCPVTGTALEYMDVPPSNVVMKRTVEILMSYYRKKETASSNSKIVGPQEEDGLQDSGQDDEALTVLEKLLIVSDKEEKLANAKRLVSLGCLRYLIQKLEFGLLPKKIQMAELLLCCLEADARCRNQILEGLNKNVLLELLHNKQNKGRSLAVSLLIELLCMSRRKDSVDYFSGLAHEEIINAMHTLLLYLQSSPHEEKAMIAVLLLHLDLLVETRKYSIYREEAVDAISLALELSFDDEYVRANCSNALTVLGRRFLCATKLYPQSGIELLDYIGSTFETIPRDEAHDISVDSSGDEELGNQLWVKNLLLSLLGSGKKSFMYAISRCFSSGDAEFARVCLTTVACLSFALSSLSEAEFHLSAYSTLVPLLKGKLENGDHIEDKILASFSLLNFSRISECRVLLMKISKEIASPLRRLGDATWTAKRLYGIISGNDF</sequence>